<dbReference type="Proteomes" id="UP000319210">
    <property type="component" value="Unassembled WGS sequence"/>
</dbReference>
<evidence type="ECO:0000313" key="3">
    <source>
        <dbReference type="Proteomes" id="UP000319210"/>
    </source>
</evidence>
<organism evidence="2 3">
    <name type="scientific">Streptomyces cacaoi</name>
    <dbReference type="NCBI Taxonomy" id="1898"/>
    <lineage>
        <taxon>Bacteria</taxon>
        <taxon>Bacillati</taxon>
        <taxon>Actinomycetota</taxon>
        <taxon>Actinomycetes</taxon>
        <taxon>Kitasatosporales</taxon>
        <taxon>Streptomycetaceae</taxon>
        <taxon>Streptomyces</taxon>
    </lineage>
</organism>
<name>A0A4Y3R388_STRCI</name>
<protein>
    <submittedName>
        <fullName evidence="2">Uncharacterized protein</fullName>
    </submittedName>
</protein>
<keyword evidence="1" id="KW-0812">Transmembrane</keyword>
<keyword evidence="3" id="KW-1185">Reference proteome</keyword>
<dbReference type="AlphaFoldDB" id="A0A4Y3R388"/>
<dbReference type="RefSeq" id="WP_030885463.1">
    <property type="nucleotide sequence ID" value="NZ_BJMM01000026.1"/>
</dbReference>
<keyword evidence="1" id="KW-1133">Transmembrane helix</keyword>
<comment type="caution">
    <text evidence="2">The sequence shown here is derived from an EMBL/GenBank/DDBJ whole genome shotgun (WGS) entry which is preliminary data.</text>
</comment>
<accession>A0A4Y3R388</accession>
<evidence type="ECO:0000313" key="2">
    <source>
        <dbReference type="EMBL" id="GEB52002.1"/>
    </source>
</evidence>
<gene>
    <name evidence="2" type="ORF">SCA03_45530</name>
</gene>
<keyword evidence="1" id="KW-0472">Membrane</keyword>
<proteinExistence type="predicted"/>
<evidence type="ECO:0000256" key="1">
    <source>
        <dbReference type="SAM" id="Phobius"/>
    </source>
</evidence>
<reference evidence="2 3" key="1">
    <citation type="submission" date="2019-06" db="EMBL/GenBank/DDBJ databases">
        <title>Whole genome shotgun sequence of Streptomyces cacaoi subsp. cacaoi NBRC 12748.</title>
        <authorList>
            <person name="Hosoyama A."/>
            <person name="Uohara A."/>
            <person name="Ohji S."/>
            <person name="Ichikawa N."/>
        </authorList>
    </citation>
    <scope>NUCLEOTIDE SEQUENCE [LARGE SCALE GENOMIC DNA]</scope>
    <source>
        <strain evidence="2 3">NBRC 12748</strain>
    </source>
</reference>
<dbReference type="EMBL" id="BJMM01000026">
    <property type="protein sequence ID" value="GEB52002.1"/>
    <property type="molecule type" value="Genomic_DNA"/>
</dbReference>
<feature type="transmembrane region" description="Helical" evidence="1">
    <location>
        <begin position="26"/>
        <end position="44"/>
    </location>
</feature>
<feature type="transmembrane region" description="Helical" evidence="1">
    <location>
        <begin position="50"/>
        <end position="69"/>
    </location>
</feature>
<sequence>MPDKNPGTSGNSGGGNGAWYESNSRISFLIPFLVIGLAYCQISLQGSASTVGMAVFSVALLACVVRTALNVRTARKR</sequence>